<gene>
    <name evidence="6" type="ORF">CVM39_15995</name>
    <name evidence="7" type="ORF">SAMN06297129_3011</name>
</gene>
<evidence type="ECO:0000313" key="8">
    <source>
        <dbReference type="Proteomes" id="UP000231655"/>
    </source>
</evidence>
<dbReference type="Pfam" id="PF04140">
    <property type="entry name" value="ICMT"/>
    <property type="match status" value="1"/>
</dbReference>
<dbReference type="GO" id="GO:0016020">
    <property type="term" value="C:membrane"/>
    <property type="evidence" value="ECO:0007669"/>
    <property type="project" value="UniProtKB-SubCell"/>
</dbReference>
<evidence type="ECO:0000256" key="1">
    <source>
        <dbReference type="ARBA" id="ARBA00004141"/>
    </source>
</evidence>
<proteinExistence type="predicted"/>
<feature type="transmembrane region" description="Helical" evidence="5">
    <location>
        <begin position="129"/>
        <end position="152"/>
    </location>
</feature>
<dbReference type="EMBL" id="OBEA01000006">
    <property type="protein sequence ID" value="SNY55453.1"/>
    <property type="molecule type" value="Genomic_DNA"/>
</dbReference>
<dbReference type="Proteomes" id="UP000231702">
    <property type="component" value="Unassembled WGS sequence"/>
</dbReference>
<dbReference type="GO" id="GO:0004671">
    <property type="term" value="F:protein C-terminal S-isoprenylcysteine carboxyl O-methyltransferase activity"/>
    <property type="evidence" value="ECO:0007669"/>
    <property type="project" value="InterPro"/>
</dbReference>
<dbReference type="PANTHER" id="PTHR43847">
    <property type="entry name" value="BLL3993 PROTEIN"/>
    <property type="match status" value="1"/>
</dbReference>
<keyword evidence="7" id="KW-0489">Methyltransferase</keyword>
<dbReference type="InterPro" id="IPR007269">
    <property type="entry name" value="ICMT_MeTrfase"/>
</dbReference>
<name>A0A285J5W6_9RHOB</name>
<reference evidence="6 9" key="2">
    <citation type="journal article" date="2018" name="Int. J. Syst. Evol. Microbiol.">
        <title>Pseudooceanicola lipolyticus sp. nov., a marine alphaproteobacterium, reclassification of Oceanicola flagellatus as Pseudooceanicola flagellatus comb. nov. and emended description of the genus Pseudooceanicola.</title>
        <authorList>
            <person name="Huang M.-M."/>
            <person name="Guo L.-L."/>
            <person name="Wu Y.-H."/>
            <person name="Lai Q.-L."/>
            <person name="Shao Z.-Z."/>
            <person name="Wang C.-S."/>
            <person name="Wu M."/>
            <person name="Xu X.-W."/>
        </authorList>
    </citation>
    <scope>NUCLEOTIDE SEQUENCE [LARGE SCALE GENOMIC DNA]</scope>
    <source>
        <strain evidence="6 9">Ar-45</strain>
    </source>
</reference>
<accession>A0A285J5W6</accession>
<evidence type="ECO:0000313" key="7">
    <source>
        <dbReference type="EMBL" id="SNY55453.1"/>
    </source>
</evidence>
<dbReference type="Gene3D" id="1.20.120.1630">
    <property type="match status" value="1"/>
</dbReference>
<evidence type="ECO:0000256" key="3">
    <source>
        <dbReference type="ARBA" id="ARBA00022989"/>
    </source>
</evidence>
<evidence type="ECO:0000313" key="6">
    <source>
        <dbReference type="EMBL" id="PJE26837.1"/>
    </source>
</evidence>
<dbReference type="PANTHER" id="PTHR43847:SF1">
    <property type="entry name" value="BLL3993 PROTEIN"/>
    <property type="match status" value="1"/>
</dbReference>
<organism evidence="7 8">
    <name type="scientific">Pseudooceanicola antarcticus</name>
    <dbReference type="NCBI Taxonomy" id="1247613"/>
    <lineage>
        <taxon>Bacteria</taxon>
        <taxon>Pseudomonadati</taxon>
        <taxon>Pseudomonadota</taxon>
        <taxon>Alphaproteobacteria</taxon>
        <taxon>Rhodobacterales</taxon>
        <taxon>Paracoccaceae</taxon>
        <taxon>Pseudooceanicola</taxon>
    </lineage>
</organism>
<protein>
    <submittedName>
        <fullName evidence="7">Uncharacterized protein YpbQ, isoprenylcysteine carboxyl methyltransferase (ICMT) family</fullName>
    </submittedName>
</protein>
<feature type="transmembrane region" description="Helical" evidence="5">
    <location>
        <begin position="68"/>
        <end position="88"/>
    </location>
</feature>
<comment type="subcellular location">
    <subcellularLocation>
        <location evidence="1">Membrane</location>
        <topology evidence="1">Multi-pass membrane protein</topology>
    </subcellularLocation>
</comment>
<evidence type="ECO:0000256" key="2">
    <source>
        <dbReference type="ARBA" id="ARBA00022692"/>
    </source>
</evidence>
<sequence length="171" mass="19159">MFLIYFLVIAAVLRIGSLIISMRNEARLRAGGGVEHHAGTTRLLAIAHVAFYVLAFVEGISRHPALDWVSLAGLVIYAGAMLALVWVICQLGQLWTVKLMIAKDHELVTGSLFARLRHPNYFLNIIPELLGFALVMHAWSTLVIGLPLYAIILRRRISQEERIMRAHFAGY</sequence>
<evidence type="ECO:0000256" key="5">
    <source>
        <dbReference type="SAM" id="Phobius"/>
    </source>
</evidence>
<evidence type="ECO:0000313" key="9">
    <source>
        <dbReference type="Proteomes" id="UP000231702"/>
    </source>
</evidence>
<keyword evidence="9" id="KW-1185">Reference proteome</keyword>
<dbReference type="InterPro" id="IPR052527">
    <property type="entry name" value="Metal_cation-efflux_comp"/>
</dbReference>
<dbReference type="Proteomes" id="UP000231655">
    <property type="component" value="Unassembled WGS sequence"/>
</dbReference>
<dbReference type="AlphaFoldDB" id="A0A285J5W6"/>
<dbReference type="GO" id="GO:0032259">
    <property type="term" value="P:methylation"/>
    <property type="evidence" value="ECO:0007669"/>
    <property type="project" value="UniProtKB-KW"/>
</dbReference>
<dbReference type="RefSeq" id="WP_097146724.1">
    <property type="nucleotide sequence ID" value="NZ_OBEA01000006.1"/>
</dbReference>
<feature type="transmembrane region" description="Helical" evidence="5">
    <location>
        <begin position="41"/>
        <end position="61"/>
    </location>
</feature>
<keyword evidence="7" id="KW-0808">Transferase</keyword>
<keyword evidence="3 5" id="KW-1133">Transmembrane helix</keyword>
<keyword evidence="2 5" id="KW-0812">Transmembrane</keyword>
<dbReference type="OrthoDB" id="5363370at2"/>
<dbReference type="EMBL" id="PGTD01000018">
    <property type="protein sequence ID" value="PJE26837.1"/>
    <property type="molecule type" value="Genomic_DNA"/>
</dbReference>
<evidence type="ECO:0000256" key="4">
    <source>
        <dbReference type="ARBA" id="ARBA00023136"/>
    </source>
</evidence>
<reference evidence="7 8" key="1">
    <citation type="submission" date="2017-09" db="EMBL/GenBank/DDBJ databases">
        <authorList>
            <person name="Ehlers B."/>
            <person name="Leendertz F.H."/>
        </authorList>
    </citation>
    <scope>NUCLEOTIDE SEQUENCE [LARGE SCALE GENOMIC DNA]</scope>
    <source>
        <strain evidence="7 8">CGMCC 1.12662</strain>
    </source>
</reference>
<keyword evidence="4 5" id="KW-0472">Membrane</keyword>